<protein>
    <submittedName>
        <fullName evidence="6">Aldehyde-activating protein</fullName>
    </submittedName>
</protein>
<dbReference type="Proteomes" id="UP000234479">
    <property type="component" value="Unassembled WGS sequence"/>
</dbReference>
<keyword evidence="4" id="KW-0456">Lyase</keyword>
<dbReference type="SUPFAM" id="SSF51316">
    <property type="entry name" value="Mss4-like"/>
    <property type="match status" value="1"/>
</dbReference>
<evidence type="ECO:0000259" key="5">
    <source>
        <dbReference type="PROSITE" id="PS51891"/>
    </source>
</evidence>
<sequence length="130" mass="14046">MRIARCRCGSVSAQCMGEPVRVSVCHCLACQQRTGSVLASQARFEESSVAIGGRTSTYIRTADSGSRVLYMFCPHCGDTIAYVNEGEPDLVAIPIGAFADPSFPAPTVSFYEHRAHQWVLIALPGGDHRL</sequence>
<evidence type="ECO:0000313" key="7">
    <source>
        <dbReference type="Proteomes" id="UP000234479"/>
    </source>
</evidence>
<evidence type="ECO:0000313" key="6">
    <source>
        <dbReference type="EMBL" id="PLR28701.1"/>
    </source>
</evidence>
<dbReference type="EMBL" id="PJRS01000006">
    <property type="protein sequence ID" value="PLR28701.1"/>
    <property type="molecule type" value="Genomic_DNA"/>
</dbReference>
<keyword evidence="2" id="KW-0479">Metal-binding</keyword>
<dbReference type="InterPro" id="IPR011057">
    <property type="entry name" value="Mss4-like_sf"/>
</dbReference>
<comment type="similarity">
    <text evidence="1">Belongs to the Gfa family.</text>
</comment>
<organism evidence="6 7">
    <name type="scientific">Caulobacter zeae</name>
    <dbReference type="NCBI Taxonomy" id="2055137"/>
    <lineage>
        <taxon>Bacteria</taxon>
        <taxon>Pseudomonadati</taxon>
        <taxon>Pseudomonadota</taxon>
        <taxon>Alphaproteobacteria</taxon>
        <taxon>Caulobacterales</taxon>
        <taxon>Caulobacteraceae</taxon>
        <taxon>Caulobacter</taxon>
    </lineage>
</organism>
<name>A0A2N5DRL9_9CAUL</name>
<evidence type="ECO:0000256" key="1">
    <source>
        <dbReference type="ARBA" id="ARBA00005495"/>
    </source>
</evidence>
<dbReference type="Gene3D" id="3.90.1590.10">
    <property type="entry name" value="glutathione-dependent formaldehyde- activating enzyme (gfa)"/>
    <property type="match status" value="1"/>
</dbReference>
<dbReference type="PANTHER" id="PTHR33337:SF40">
    <property type="entry name" value="CENP-V_GFA DOMAIN-CONTAINING PROTEIN-RELATED"/>
    <property type="match status" value="1"/>
</dbReference>
<dbReference type="GO" id="GO:0016846">
    <property type="term" value="F:carbon-sulfur lyase activity"/>
    <property type="evidence" value="ECO:0007669"/>
    <property type="project" value="InterPro"/>
</dbReference>
<keyword evidence="7" id="KW-1185">Reference proteome</keyword>
<dbReference type="GO" id="GO:0046872">
    <property type="term" value="F:metal ion binding"/>
    <property type="evidence" value="ECO:0007669"/>
    <property type="project" value="UniProtKB-KW"/>
</dbReference>
<evidence type="ECO:0000256" key="3">
    <source>
        <dbReference type="ARBA" id="ARBA00022833"/>
    </source>
</evidence>
<keyword evidence="3" id="KW-0862">Zinc</keyword>
<comment type="caution">
    <text evidence="6">The sequence shown here is derived from an EMBL/GenBank/DDBJ whole genome shotgun (WGS) entry which is preliminary data.</text>
</comment>
<dbReference type="AlphaFoldDB" id="A0A2N5DRL9"/>
<dbReference type="PROSITE" id="PS51891">
    <property type="entry name" value="CENP_V_GFA"/>
    <property type="match status" value="1"/>
</dbReference>
<dbReference type="InterPro" id="IPR006913">
    <property type="entry name" value="CENP-V/GFA"/>
</dbReference>
<feature type="domain" description="CENP-V/GFA" evidence="5">
    <location>
        <begin position="2"/>
        <end position="112"/>
    </location>
</feature>
<evidence type="ECO:0000256" key="2">
    <source>
        <dbReference type="ARBA" id="ARBA00022723"/>
    </source>
</evidence>
<accession>A0A2N5DRL9</accession>
<reference evidence="6 7" key="1">
    <citation type="submission" date="2017-12" db="EMBL/GenBank/DDBJ databases">
        <title>The genome sequence of Caulobacter sp. 410.</title>
        <authorList>
            <person name="Gao J."/>
            <person name="Mao X."/>
            <person name="Sun J."/>
        </authorList>
    </citation>
    <scope>NUCLEOTIDE SEQUENCE [LARGE SCALE GENOMIC DNA]</scope>
    <source>
        <strain evidence="6 7">410</strain>
    </source>
</reference>
<evidence type="ECO:0000256" key="4">
    <source>
        <dbReference type="ARBA" id="ARBA00023239"/>
    </source>
</evidence>
<dbReference type="OrthoDB" id="9807246at2"/>
<dbReference type="Pfam" id="PF04828">
    <property type="entry name" value="GFA"/>
    <property type="match status" value="1"/>
</dbReference>
<proteinExistence type="inferred from homology"/>
<dbReference type="PANTHER" id="PTHR33337">
    <property type="entry name" value="GFA DOMAIN-CONTAINING PROTEIN"/>
    <property type="match status" value="1"/>
</dbReference>
<gene>
    <name evidence="6" type="ORF">SGCZBJ_01760</name>
</gene>